<dbReference type="Proteomes" id="UP000019487">
    <property type="component" value="Unassembled WGS sequence"/>
</dbReference>
<keyword evidence="3" id="KW-1185">Reference proteome</keyword>
<feature type="compositionally biased region" description="Basic and acidic residues" evidence="1">
    <location>
        <begin position="38"/>
        <end position="73"/>
    </location>
</feature>
<sequence length="179" mass="21497">MGCGSSKMDEEIEGKNIRSMTSRDSDESNDQNNYNCGRSDERNSLHREKETCHNRNRDLESNEWKPFAADEKPQMGVMTDEDYSRYRDTEELRMEHNLARDISELEGDNEYMEREMRDIENEHGYEERYRERDRNRDRDYETSPDSRRYRRDDDRSYYSSDISPMSSMLSVLHESPEEG</sequence>
<evidence type="ECO:0000256" key="1">
    <source>
        <dbReference type="SAM" id="MobiDB-lite"/>
    </source>
</evidence>
<comment type="caution">
    <text evidence="2">The sequence shown here is derived from an EMBL/GenBank/DDBJ whole genome shotgun (WGS) entry which is preliminary data.</text>
</comment>
<organism evidence="2 3">
    <name type="scientific">Sclerotinia borealis (strain F-4128)</name>
    <dbReference type="NCBI Taxonomy" id="1432307"/>
    <lineage>
        <taxon>Eukaryota</taxon>
        <taxon>Fungi</taxon>
        <taxon>Dikarya</taxon>
        <taxon>Ascomycota</taxon>
        <taxon>Pezizomycotina</taxon>
        <taxon>Leotiomycetes</taxon>
        <taxon>Helotiales</taxon>
        <taxon>Sclerotiniaceae</taxon>
        <taxon>Sclerotinia</taxon>
    </lineage>
</organism>
<proteinExistence type="predicted"/>
<evidence type="ECO:0000313" key="3">
    <source>
        <dbReference type="Proteomes" id="UP000019487"/>
    </source>
</evidence>
<dbReference type="OrthoDB" id="3547656at2759"/>
<accession>W9C5P5</accession>
<protein>
    <submittedName>
        <fullName evidence="2">Uncharacterized protein</fullName>
    </submittedName>
</protein>
<feature type="region of interest" description="Disordered" evidence="1">
    <location>
        <begin position="1"/>
        <end position="81"/>
    </location>
</feature>
<feature type="compositionally biased region" description="Basic and acidic residues" evidence="1">
    <location>
        <begin position="7"/>
        <end position="26"/>
    </location>
</feature>
<feature type="compositionally biased region" description="Basic and acidic residues" evidence="1">
    <location>
        <begin position="111"/>
        <end position="156"/>
    </location>
</feature>
<name>W9C5P5_SCLBF</name>
<dbReference type="EMBL" id="AYSA01000427">
    <property type="protein sequence ID" value="ESZ92082.1"/>
    <property type="molecule type" value="Genomic_DNA"/>
</dbReference>
<dbReference type="AlphaFoldDB" id="W9C5P5"/>
<feature type="compositionally biased region" description="Low complexity" evidence="1">
    <location>
        <begin position="157"/>
        <end position="170"/>
    </location>
</feature>
<evidence type="ECO:0000313" key="2">
    <source>
        <dbReference type="EMBL" id="ESZ92082.1"/>
    </source>
</evidence>
<feature type="region of interest" description="Disordered" evidence="1">
    <location>
        <begin position="105"/>
        <end position="179"/>
    </location>
</feature>
<gene>
    <name evidence="2" type="ORF">SBOR_7539</name>
</gene>
<dbReference type="HOGENOM" id="CLU_1562645_0_0_1"/>
<reference evidence="2 3" key="1">
    <citation type="journal article" date="2014" name="Genome Announc.">
        <title>Draft genome sequence of Sclerotinia borealis, a psychrophilic plant pathogenic fungus.</title>
        <authorList>
            <person name="Mardanov A.V."/>
            <person name="Beletsky A.V."/>
            <person name="Kadnikov V.V."/>
            <person name="Ignatov A.N."/>
            <person name="Ravin N.V."/>
        </authorList>
    </citation>
    <scope>NUCLEOTIDE SEQUENCE [LARGE SCALE GENOMIC DNA]</scope>
    <source>
        <strain evidence="3">F-4157</strain>
    </source>
</reference>